<feature type="region of interest" description="Disordered" evidence="1">
    <location>
        <begin position="544"/>
        <end position="604"/>
    </location>
</feature>
<sequence>MVPKKKKKTLREKKEGKEEEKKKKKKRRRREGGAPEGRKKEKKKRREEEEEEEEGGKKKEKEKIKKGFVPHSKGPGERYRISPDERLMPYLEQAGFGSASLIRTFALRYDLLSALVERWRPETHTFHFPCGECTVTLEDVALQLGLPIDGSPVTGVSAFAEPAALCYSLLGDSPQPDDEESTLTDLKFTWLRGKFGQLSANATEGELMCAARAYIMHLIGGVLMLDSNNNKVHIMYLPLLADLSNARSYSWGSAVLAYLYRELCQLTKPTAVDMGGCLTLLQSWALYRMPFLASVSHQPYVYPLVNRWSIYPGIGRSYTVPIYRMMIEQHAGEGFIWMPYRRPEIAAIIPSSVYVDSHMWCTNAPIISFNVVEWYHGDRVLRQFGCVQHIPDPPLEVGARIHGMNRRGRPGDDWGVRHRKFIAIWNNRMARIPEMIMASDLHASVEYIQWYFTFGKPYILTAQSTIVPPHMQRHGAYEPVAEPDPEPDPVPEPEVEPEPDPEPNQSHSRSDSHSYHPDLAGMNYFPSSSGGGYEFEIFGAFPSQYSTHSGSSSSMPFDSNDFSSMFTTPPPAPQEDVGRRDHPERERRPPQRYTPRTTPSNHQF</sequence>
<dbReference type="PANTHER" id="PTHR46033">
    <property type="entry name" value="PROTEIN MAIN-LIKE 2"/>
    <property type="match status" value="1"/>
</dbReference>
<proteinExistence type="predicted"/>
<feature type="compositionally biased region" description="Acidic residues" evidence="1">
    <location>
        <begin position="481"/>
        <end position="501"/>
    </location>
</feature>
<feature type="compositionally biased region" description="Basic residues" evidence="1">
    <location>
        <begin position="1"/>
        <end position="11"/>
    </location>
</feature>
<feature type="domain" description="Aminotransferase-like plant mobile" evidence="2">
    <location>
        <begin position="95"/>
        <end position="451"/>
    </location>
</feature>
<dbReference type="GO" id="GO:0010073">
    <property type="term" value="P:meristem maintenance"/>
    <property type="evidence" value="ECO:0007669"/>
    <property type="project" value="InterPro"/>
</dbReference>
<dbReference type="PANTHER" id="PTHR46033:SF8">
    <property type="entry name" value="PROTEIN MAINTENANCE OF MERISTEMS-LIKE"/>
    <property type="match status" value="1"/>
</dbReference>
<feature type="region of interest" description="Disordered" evidence="1">
    <location>
        <begin position="476"/>
        <end position="521"/>
    </location>
</feature>
<evidence type="ECO:0000313" key="4">
    <source>
        <dbReference type="Proteomes" id="UP000828251"/>
    </source>
</evidence>
<dbReference type="EMBL" id="JAIQCV010000013">
    <property type="protein sequence ID" value="KAH1030914.1"/>
    <property type="molecule type" value="Genomic_DNA"/>
</dbReference>
<feature type="region of interest" description="Disordered" evidence="1">
    <location>
        <begin position="1"/>
        <end position="80"/>
    </location>
</feature>
<dbReference type="Pfam" id="PF10536">
    <property type="entry name" value="PMD"/>
    <property type="match status" value="1"/>
</dbReference>
<reference evidence="3 4" key="1">
    <citation type="journal article" date="2021" name="Plant Biotechnol. J.">
        <title>Multi-omics assisted identification of the key and species-specific regulatory components of drought-tolerant mechanisms in Gossypium stocksii.</title>
        <authorList>
            <person name="Yu D."/>
            <person name="Ke L."/>
            <person name="Zhang D."/>
            <person name="Wu Y."/>
            <person name="Sun Y."/>
            <person name="Mei J."/>
            <person name="Sun J."/>
            <person name="Sun Y."/>
        </authorList>
    </citation>
    <scope>NUCLEOTIDE SEQUENCE [LARGE SCALE GENOMIC DNA]</scope>
    <source>
        <strain evidence="4">cv. E1</strain>
        <tissue evidence="3">Leaf</tissue>
    </source>
</reference>
<dbReference type="AlphaFoldDB" id="A0A9D3U6N7"/>
<keyword evidence="4" id="KW-1185">Reference proteome</keyword>
<comment type="caution">
    <text evidence="3">The sequence shown here is derived from an EMBL/GenBank/DDBJ whole genome shotgun (WGS) entry which is preliminary data.</text>
</comment>
<feature type="compositionally biased region" description="Basic and acidic residues" evidence="1">
    <location>
        <begin position="576"/>
        <end position="589"/>
    </location>
</feature>
<evidence type="ECO:0000313" key="3">
    <source>
        <dbReference type="EMBL" id="KAH1030914.1"/>
    </source>
</evidence>
<dbReference type="InterPro" id="IPR019557">
    <property type="entry name" value="AminoTfrase-like_pln_mobile"/>
</dbReference>
<organism evidence="3 4">
    <name type="scientific">Gossypium stocksii</name>
    <dbReference type="NCBI Taxonomy" id="47602"/>
    <lineage>
        <taxon>Eukaryota</taxon>
        <taxon>Viridiplantae</taxon>
        <taxon>Streptophyta</taxon>
        <taxon>Embryophyta</taxon>
        <taxon>Tracheophyta</taxon>
        <taxon>Spermatophyta</taxon>
        <taxon>Magnoliopsida</taxon>
        <taxon>eudicotyledons</taxon>
        <taxon>Gunneridae</taxon>
        <taxon>Pentapetalae</taxon>
        <taxon>rosids</taxon>
        <taxon>malvids</taxon>
        <taxon>Malvales</taxon>
        <taxon>Malvaceae</taxon>
        <taxon>Malvoideae</taxon>
        <taxon>Gossypium</taxon>
    </lineage>
</organism>
<evidence type="ECO:0000256" key="1">
    <source>
        <dbReference type="SAM" id="MobiDB-lite"/>
    </source>
</evidence>
<gene>
    <name evidence="3" type="ORF">J1N35_043088</name>
</gene>
<feature type="compositionally biased region" description="Low complexity" evidence="1">
    <location>
        <begin position="591"/>
        <end position="604"/>
    </location>
</feature>
<protein>
    <recommendedName>
        <fullName evidence="2">Aminotransferase-like plant mobile domain-containing protein</fullName>
    </recommendedName>
</protein>
<evidence type="ECO:0000259" key="2">
    <source>
        <dbReference type="Pfam" id="PF10536"/>
    </source>
</evidence>
<feature type="compositionally biased region" description="Basic and acidic residues" evidence="1">
    <location>
        <begin position="55"/>
        <end position="65"/>
    </location>
</feature>
<feature type="compositionally biased region" description="Polar residues" evidence="1">
    <location>
        <begin position="555"/>
        <end position="567"/>
    </location>
</feature>
<dbReference type="InterPro" id="IPR044824">
    <property type="entry name" value="MAIN-like"/>
</dbReference>
<name>A0A9D3U6N7_9ROSI</name>
<accession>A0A9D3U6N7</accession>
<feature type="compositionally biased region" description="Low complexity" evidence="1">
    <location>
        <begin position="544"/>
        <end position="554"/>
    </location>
</feature>
<dbReference type="Proteomes" id="UP000828251">
    <property type="component" value="Unassembled WGS sequence"/>
</dbReference>
<dbReference type="OrthoDB" id="1936739at2759"/>
<feature type="compositionally biased region" description="Basic and acidic residues" evidence="1">
    <location>
        <begin position="12"/>
        <end position="21"/>
    </location>
</feature>